<dbReference type="AlphaFoldDB" id="A0A816L0G3"/>
<evidence type="ECO:0000256" key="1">
    <source>
        <dbReference type="SAM" id="MobiDB-lite"/>
    </source>
</evidence>
<organism evidence="2">
    <name type="scientific">Brassica napus</name>
    <name type="common">Rape</name>
    <dbReference type="NCBI Taxonomy" id="3708"/>
    <lineage>
        <taxon>Eukaryota</taxon>
        <taxon>Viridiplantae</taxon>
        <taxon>Streptophyta</taxon>
        <taxon>Embryophyta</taxon>
        <taxon>Tracheophyta</taxon>
        <taxon>Spermatophyta</taxon>
        <taxon>Magnoliopsida</taxon>
        <taxon>eudicotyledons</taxon>
        <taxon>Gunneridae</taxon>
        <taxon>Pentapetalae</taxon>
        <taxon>rosids</taxon>
        <taxon>malvids</taxon>
        <taxon>Brassicales</taxon>
        <taxon>Brassicaceae</taxon>
        <taxon>Brassiceae</taxon>
        <taxon>Brassica</taxon>
    </lineage>
</organism>
<feature type="region of interest" description="Disordered" evidence="1">
    <location>
        <begin position="1"/>
        <end position="36"/>
    </location>
</feature>
<feature type="compositionally biased region" description="Polar residues" evidence="1">
    <location>
        <begin position="14"/>
        <end position="25"/>
    </location>
</feature>
<evidence type="ECO:0000313" key="2">
    <source>
        <dbReference type="EMBL" id="CAF1929424.1"/>
    </source>
</evidence>
<accession>A0A816L0G3</accession>
<gene>
    <name evidence="2" type="ORF">DARMORV10_C05P33230.1</name>
</gene>
<sequence length="67" mass="7506">MVRRLQRGIHGASSVRSKNGRSVQKSPGGKDRGDQNCCLNNQTRFINTCLQLLQQAARGRTDIKHRS</sequence>
<proteinExistence type="predicted"/>
<dbReference type="Proteomes" id="UP001295469">
    <property type="component" value="Chromosome C05"/>
</dbReference>
<reference evidence="2" key="1">
    <citation type="submission" date="2021-01" db="EMBL/GenBank/DDBJ databases">
        <authorList>
            <consortium name="Genoscope - CEA"/>
            <person name="William W."/>
        </authorList>
    </citation>
    <scope>NUCLEOTIDE SEQUENCE</scope>
</reference>
<dbReference type="EMBL" id="HG994369">
    <property type="protein sequence ID" value="CAF1929424.1"/>
    <property type="molecule type" value="Genomic_DNA"/>
</dbReference>
<protein>
    <submittedName>
        <fullName evidence="2">(rape) hypothetical protein</fullName>
    </submittedName>
</protein>
<name>A0A816L0G3_BRANA</name>